<dbReference type="Pfam" id="PF24568">
    <property type="entry name" value="CC_PcsB"/>
    <property type="match status" value="1"/>
</dbReference>
<keyword evidence="1" id="KW-0732">Signal</keyword>
<organism evidence="6 7">
    <name type="scientific">Bacillus salipaludis</name>
    <dbReference type="NCBI Taxonomy" id="2547811"/>
    <lineage>
        <taxon>Bacteria</taxon>
        <taxon>Bacillati</taxon>
        <taxon>Bacillota</taxon>
        <taxon>Bacilli</taxon>
        <taxon>Bacillales</taxon>
        <taxon>Bacillaceae</taxon>
        <taxon>Bacillus</taxon>
    </lineage>
</organism>
<evidence type="ECO:0000313" key="6">
    <source>
        <dbReference type="EMBL" id="MFK9090203.1"/>
    </source>
</evidence>
<dbReference type="Gene3D" id="2.70.70.10">
    <property type="entry name" value="Glucose Permease (Domain IIA)"/>
    <property type="match status" value="1"/>
</dbReference>
<dbReference type="Gene3D" id="6.10.250.3150">
    <property type="match status" value="1"/>
</dbReference>
<evidence type="ECO:0000256" key="3">
    <source>
        <dbReference type="SAM" id="MobiDB-lite"/>
    </source>
</evidence>
<feature type="coiled-coil region" evidence="2">
    <location>
        <begin position="163"/>
        <end position="228"/>
    </location>
</feature>
<dbReference type="PANTHER" id="PTHR21666:SF270">
    <property type="entry name" value="MUREIN HYDROLASE ACTIVATOR ENVC"/>
    <property type="match status" value="1"/>
</dbReference>
<feature type="region of interest" description="Disordered" evidence="3">
    <location>
        <begin position="272"/>
        <end position="291"/>
    </location>
</feature>
<evidence type="ECO:0000259" key="4">
    <source>
        <dbReference type="Pfam" id="PF01551"/>
    </source>
</evidence>
<keyword evidence="7" id="KW-1185">Reference proteome</keyword>
<proteinExistence type="predicted"/>
<evidence type="ECO:0000256" key="1">
    <source>
        <dbReference type="ARBA" id="ARBA00022729"/>
    </source>
</evidence>
<dbReference type="GO" id="GO:0016787">
    <property type="term" value="F:hydrolase activity"/>
    <property type="evidence" value="ECO:0007669"/>
    <property type="project" value="UniProtKB-KW"/>
</dbReference>
<dbReference type="RefSeq" id="WP_406578903.1">
    <property type="nucleotide sequence ID" value="NZ_JBJHQH010000001.1"/>
</dbReference>
<gene>
    <name evidence="6" type="ORF">ACJEBI_01740</name>
</gene>
<keyword evidence="6" id="KW-0378">Hydrolase</keyword>
<dbReference type="EMBL" id="JBJHQH010000001">
    <property type="protein sequence ID" value="MFK9090203.1"/>
    <property type="molecule type" value="Genomic_DNA"/>
</dbReference>
<feature type="coiled-coil region" evidence="2">
    <location>
        <begin position="46"/>
        <end position="133"/>
    </location>
</feature>
<accession>A0ABW8RA98</accession>
<dbReference type="CDD" id="cd12797">
    <property type="entry name" value="M23_peptidase"/>
    <property type="match status" value="1"/>
</dbReference>
<evidence type="ECO:0000259" key="5">
    <source>
        <dbReference type="Pfam" id="PF24568"/>
    </source>
</evidence>
<dbReference type="InterPro" id="IPR016047">
    <property type="entry name" value="M23ase_b-sheet_dom"/>
</dbReference>
<dbReference type="Proteomes" id="UP001623041">
    <property type="component" value="Unassembled WGS sequence"/>
</dbReference>
<reference evidence="6 7" key="1">
    <citation type="submission" date="2024-11" db="EMBL/GenBank/DDBJ databases">
        <authorList>
            <person name="Lucas J.A."/>
        </authorList>
    </citation>
    <scope>NUCLEOTIDE SEQUENCE [LARGE SCALE GENOMIC DNA]</scope>
    <source>
        <strain evidence="6 7">Z 5.4</strain>
    </source>
</reference>
<dbReference type="InterPro" id="IPR057309">
    <property type="entry name" value="PcsB_CC"/>
</dbReference>
<dbReference type="SUPFAM" id="SSF51261">
    <property type="entry name" value="Duplicated hybrid motif"/>
    <property type="match status" value="1"/>
</dbReference>
<name>A0ABW8RA98_9BACI</name>
<keyword evidence="2" id="KW-0175">Coiled coil</keyword>
<dbReference type="Pfam" id="PF01551">
    <property type="entry name" value="Peptidase_M23"/>
    <property type="match status" value="1"/>
</dbReference>
<dbReference type="InterPro" id="IPR050570">
    <property type="entry name" value="Cell_wall_metabolism_enzyme"/>
</dbReference>
<dbReference type="PANTHER" id="PTHR21666">
    <property type="entry name" value="PEPTIDASE-RELATED"/>
    <property type="match status" value="1"/>
</dbReference>
<feature type="domain" description="Peptidoglycan hydrolase PcsB coiled-coil" evidence="5">
    <location>
        <begin position="110"/>
        <end position="183"/>
    </location>
</feature>
<evidence type="ECO:0000313" key="7">
    <source>
        <dbReference type="Proteomes" id="UP001623041"/>
    </source>
</evidence>
<sequence length="426" mass="46014">MKKSVITIAVAATVGLGTIFGAAPLKIEAESISKLKGEQNKIQEKRSDLKSGINQANDKISDLQNQQADVKSEMKRIDFAIGDTTTKINEKTAKIEETKAEVAKLQEETKVIKERIEKRNVLLKDRARSYQETGGMVNYLDVLMGSTSFSDFIDRANAVATIMQADQDILKQHEADKKELESKQAQVETDLASLEKMLADLEKMNQQLSAQKAEKDKLLGALKNQEAEEHEHIMDLTEEEQLLAAQDAAIQKAIKMEQEAQARAAAEAAKAAKNSQASGGGGASTTIPNNSSGYWTQPAVGRLSSGFGGRGDGNHYGVDIANATRVPIVAAADGVVIKSYSSTSYGECIFISHSINGQVYTTVYAHMSSRIAGNGAVVKKGQQIGVMGNTGASEGQHLHFELHKGPWTQDKRYAIDPASLVPLPGR</sequence>
<dbReference type="InterPro" id="IPR011055">
    <property type="entry name" value="Dup_hybrid_motif"/>
</dbReference>
<protein>
    <submittedName>
        <fullName evidence="6">Murein hydrolase activator EnvC family protein</fullName>
    </submittedName>
</protein>
<comment type="caution">
    <text evidence="6">The sequence shown here is derived from an EMBL/GenBank/DDBJ whole genome shotgun (WGS) entry which is preliminary data.</text>
</comment>
<feature type="domain" description="M23ase beta-sheet core" evidence="4">
    <location>
        <begin position="314"/>
        <end position="405"/>
    </location>
</feature>
<evidence type="ECO:0000256" key="2">
    <source>
        <dbReference type="SAM" id="Coils"/>
    </source>
</evidence>